<keyword evidence="3" id="KW-1185">Reference proteome</keyword>
<dbReference type="Proteomes" id="UP000271889">
    <property type="component" value="Unassembled WGS sequence"/>
</dbReference>
<accession>A0A3P6T126</accession>
<protein>
    <submittedName>
        <fullName evidence="2">Uncharacterized protein</fullName>
    </submittedName>
</protein>
<evidence type="ECO:0000256" key="1">
    <source>
        <dbReference type="SAM" id="MobiDB-lite"/>
    </source>
</evidence>
<organism evidence="2 3">
    <name type="scientific">Cylicostephanus goldi</name>
    <name type="common">Nematode worm</name>
    <dbReference type="NCBI Taxonomy" id="71465"/>
    <lineage>
        <taxon>Eukaryota</taxon>
        <taxon>Metazoa</taxon>
        <taxon>Ecdysozoa</taxon>
        <taxon>Nematoda</taxon>
        <taxon>Chromadorea</taxon>
        <taxon>Rhabditida</taxon>
        <taxon>Rhabditina</taxon>
        <taxon>Rhabditomorpha</taxon>
        <taxon>Strongyloidea</taxon>
        <taxon>Strongylidae</taxon>
        <taxon>Cylicostephanus</taxon>
    </lineage>
</organism>
<sequence>DPAPAAPAASVASAASAAPAVPAAPAVAAAPAVSAPLISSEKTTATITKTIVSSDAVVVPETPAVRRVDEGKKDAPQPEINKN</sequence>
<proteinExistence type="predicted"/>
<evidence type="ECO:0000313" key="2">
    <source>
        <dbReference type="EMBL" id="VDK76809.1"/>
    </source>
</evidence>
<gene>
    <name evidence="2" type="ORF">CGOC_LOCUS7288</name>
</gene>
<feature type="non-terminal residue" evidence="2">
    <location>
        <position position="1"/>
    </location>
</feature>
<dbReference type="EMBL" id="UYRV01025102">
    <property type="protein sequence ID" value="VDK76809.1"/>
    <property type="molecule type" value="Genomic_DNA"/>
</dbReference>
<feature type="compositionally biased region" description="Basic and acidic residues" evidence="1">
    <location>
        <begin position="64"/>
        <end position="83"/>
    </location>
</feature>
<reference evidence="2 3" key="1">
    <citation type="submission" date="2018-11" db="EMBL/GenBank/DDBJ databases">
        <authorList>
            <consortium name="Pathogen Informatics"/>
        </authorList>
    </citation>
    <scope>NUCLEOTIDE SEQUENCE [LARGE SCALE GENOMIC DNA]</scope>
</reference>
<feature type="region of interest" description="Disordered" evidence="1">
    <location>
        <begin position="63"/>
        <end position="83"/>
    </location>
</feature>
<evidence type="ECO:0000313" key="3">
    <source>
        <dbReference type="Proteomes" id="UP000271889"/>
    </source>
</evidence>
<name>A0A3P6T126_CYLGO</name>
<dbReference type="AlphaFoldDB" id="A0A3P6T126"/>